<evidence type="ECO:0000256" key="7">
    <source>
        <dbReference type="SAM" id="MobiDB-lite"/>
    </source>
</evidence>
<sequence length="990" mass="111392">MSSRPSCVGNPSSNSGSSSSGSSSTSASSSSATNSSSAKNSSAFPSIQARTNDRDRLKWYRISLKRLVLLGTQSESEGDESVWARKVVASAKDEIKSSSSVSSSHNSHPHSKTVYSSSSSRSSDNEADIHSRCQRRRGQQPSSSAWQFSKCQTTLTAQLPQASSASLFLSVPFLLVVTFVTLQLVTCSVAASSLGIGEETVTNNVSSQRLSSGAPTKKEVEKEEVKTRYESQQQRNSHDDHDQSHHQGRNYYHESTTSSHEDESPSHSFPFPIYYAAYIANAVESGVREANNLYDTVEPDLYKKDLVIKYDHPAFYLAAINRQSPKAKELAKYAYATLKATSVLKEQRQLEDHCPPWTLRYRKVDGSCNNMRQNHMGSSFQPFGRYLPPEYDDGVSTIRKSVTGKPLPSARKISTTIHKDVSNPSSTFTLMVMHTSQTRAFNHSIPRCCRVPEKHPDCLIIEIPDDDPHFNGTYSCMEFIRSSPAPRNDCTLGPREQLNQLTSWLDGSVVYGSTDSDLQALRMFTKGHLRYSHMTGRKSLLPRLVHPPEDECVLSSPRLFCFAAGDGRVNEQPGLTTMHTIWMRQHNFIADKLAVINRHWEEERLFQETRKIIVAQLQFITYREFLPLILGPDVIKVFGLRLLKTGYYAGYNDTIDATIPSVFAAAAFRFGHSLVQPNINRCDESHREMPYKVDLSQEMMSPMNIHNFGEVDRISLGLVSQKSQRRDEFITTQLTNHLFKTRFHPGLDLAAINMQRGRDHGLPPYLKWREACGLNNKVLPNNKTMIMDWEDFSIATEIPPEKVQLFSKVYDDPWDVDLFPGAMIEYPVKGGLLGPTFSCIIAQTFRNLRRGDRFWFENPTVFTEPQLRVIRNITLSRVMCDTSDAIKTIQPIVFLTPQEQKNAHEDCSLGLKIPILNYSAWKEEPFSAAALNSLREGGIYPQMPYEEPTFYSLIEAAESASTTGSSSEVSTDYFANLPPYLQKKFQTLFS</sequence>
<dbReference type="AlphaFoldDB" id="A0A1D2NCA0"/>
<evidence type="ECO:0000313" key="8">
    <source>
        <dbReference type="EMBL" id="ODN02715.1"/>
    </source>
</evidence>
<proteinExistence type="predicted"/>
<dbReference type="InterPro" id="IPR010255">
    <property type="entry name" value="Haem_peroxidase_sf"/>
</dbReference>
<evidence type="ECO:0000256" key="2">
    <source>
        <dbReference type="ARBA" id="ARBA00022525"/>
    </source>
</evidence>
<dbReference type="Gene3D" id="1.10.640.10">
    <property type="entry name" value="Haem peroxidase domain superfamily, animal type"/>
    <property type="match status" value="1"/>
</dbReference>
<evidence type="ECO:0000256" key="4">
    <source>
        <dbReference type="ARBA" id="ARBA00022617"/>
    </source>
</evidence>
<dbReference type="PRINTS" id="PR00457">
    <property type="entry name" value="ANPEROXIDASE"/>
</dbReference>
<dbReference type="GO" id="GO:0006979">
    <property type="term" value="P:response to oxidative stress"/>
    <property type="evidence" value="ECO:0007669"/>
    <property type="project" value="InterPro"/>
</dbReference>
<keyword evidence="6" id="KW-0408">Iron</keyword>
<evidence type="ECO:0000313" key="9">
    <source>
        <dbReference type="Proteomes" id="UP000094527"/>
    </source>
</evidence>
<keyword evidence="2" id="KW-0964">Secreted</keyword>
<dbReference type="FunFam" id="1.10.640.10:FF:000003">
    <property type="entry name" value="chorion peroxidase"/>
    <property type="match status" value="1"/>
</dbReference>
<organism evidence="8 9">
    <name type="scientific">Orchesella cincta</name>
    <name type="common">Springtail</name>
    <name type="synonym">Podura cincta</name>
    <dbReference type="NCBI Taxonomy" id="48709"/>
    <lineage>
        <taxon>Eukaryota</taxon>
        <taxon>Metazoa</taxon>
        <taxon>Ecdysozoa</taxon>
        <taxon>Arthropoda</taxon>
        <taxon>Hexapoda</taxon>
        <taxon>Collembola</taxon>
        <taxon>Entomobryomorpha</taxon>
        <taxon>Entomobryoidea</taxon>
        <taxon>Orchesellidae</taxon>
        <taxon>Orchesellinae</taxon>
        <taxon>Orchesella</taxon>
    </lineage>
</organism>
<keyword evidence="4 6" id="KW-0349">Heme</keyword>
<keyword evidence="3" id="KW-0560">Oxidoreductase</keyword>
<feature type="compositionally biased region" description="Basic and acidic residues" evidence="7">
    <location>
        <begin position="216"/>
        <end position="229"/>
    </location>
</feature>
<keyword evidence="9" id="KW-1185">Reference proteome</keyword>
<evidence type="ECO:0000256" key="3">
    <source>
        <dbReference type="ARBA" id="ARBA00022559"/>
    </source>
</evidence>
<comment type="subcellular location">
    <subcellularLocation>
        <location evidence="1">Secreted</location>
    </subcellularLocation>
</comment>
<dbReference type="InterPro" id="IPR019791">
    <property type="entry name" value="Haem_peroxidase_animal"/>
</dbReference>
<dbReference type="GO" id="GO:0005576">
    <property type="term" value="C:extracellular region"/>
    <property type="evidence" value="ECO:0007669"/>
    <property type="project" value="UniProtKB-SubCell"/>
</dbReference>
<feature type="region of interest" description="Disordered" evidence="7">
    <location>
        <begin position="1"/>
        <end position="50"/>
    </location>
</feature>
<dbReference type="GO" id="GO:0046872">
    <property type="term" value="F:metal ion binding"/>
    <property type="evidence" value="ECO:0007669"/>
    <property type="project" value="UniProtKB-KW"/>
</dbReference>
<feature type="region of interest" description="Disordered" evidence="7">
    <location>
        <begin position="96"/>
        <end position="141"/>
    </location>
</feature>
<gene>
    <name evidence="8" type="ORF">Ocin01_03970</name>
</gene>
<comment type="caution">
    <text evidence="8">The sequence shown here is derived from an EMBL/GenBank/DDBJ whole genome shotgun (WGS) entry which is preliminary data.</text>
</comment>
<feature type="compositionally biased region" description="Low complexity" evidence="7">
    <location>
        <begin position="97"/>
        <end position="106"/>
    </location>
</feature>
<dbReference type="OMA" id="MAIAVSW"/>
<evidence type="ECO:0000256" key="6">
    <source>
        <dbReference type="PIRSR" id="PIRSR619791-2"/>
    </source>
</evidence>
<keyword evidence="6" id="KW-0479">Metal-binding</keyword>
<dbReference type="PANTHER" id="PTHR11475">
    <property type="entry name" value="OXIDASE/PEROXIDASE"/>
    <property type="match status" value="1"/>
</dbReference>
<evidence type="ECO:0000256" key="5">
    <source>
        <dbReference type="ARBA" id="ARBA00022729"/>
    </source>
</evidence>
<reference evidence="8 9" key="1">
    <citation type="journal article" date="2016" name="Genome Biol. Evol.">
        <title>Gene Family Evolution Reflects Adaptation to Soil Environmental Stressors in the Genome of the Collembolan Orchesella cincta.</title>
        <authorList>
            <person name="Faddeeva-Vakhrusheva A."/>
            <person name="Derks M.F."/>
            <person name="Anvar S.Y."/>
            <person name="Agamennone V."/>
            <person name="Suring W."/>
            <person name="Smit S."/>
            <person name="van Straalen N.M."/>
            <person name="Roelofs D."/>
        </authorList>
    </citation>
    <scope>NUCLEOTIDE SEQUENCE [LARGE SCALE GENOMIC DNA]</scope>
    <source>
        <tissue evidence="8">Mixed pool</tissue>
    </source>
</reference>
<feature type="compositionally biased region" description="Polar residues" evidence="7">
    <location>
        <begin position="1"/>
        <end position="11"/>
    </location>
</feature>
<keyword evidence="5" id="KW-0732">Signal</keyword>
<feature type="binding site" description="axial binding residue" evidence="6">
    <location>
        <position position="672"/>
    </location>
    <ligand>
        <name>heme b</name>
        <dbReference type="ChEBI" id="CHEBI:60344"/>
    </ligand>
    <ligandPart>
        <name>Fe</name>
        <dbReference type="ChEBI" id="CHEBI:18248"/>
    </ligandPart>
</feature>
<dbReference type="GO" id="GO:0004601">
    <property type="term" value="F:peroxidase activity"/>
    <property type="evidence" value="ECO:0007669"/>
    <property type="project" value="UniProtKB-KW"/>
</dbReference>
<dbReference type="Proteomes" id="UP000094527">
    <property type="component" value="Unassembled WGS sequence"/>
</dbReference>
<dbReference type="CDD" id="cd09823">
    <property type="entry name" value="peroxinectin_like"/>
    <property type="match status" value="1"/>
</dbReference>
<feature type="compositionally biased region" description="Low complexity" evidence="7">
    <location>
        <begin position="12"/>
        <end position="43"/>
    </location>
</feature>
<feature type="compositionally biased region" description="Polar residues" evidence="7">
    <location>
        <begin position="203"/>
        <end position="214"/>
    </location>
</feature>
<dbReference type="EMBL" id="LJIJ01000098">
    <property type="protein sequence ID" value="ODN02715.1"/>
    <property type="molecule type" value="Genomic_DNA"/>
</dbReference>
<feature type="compositionally biased region" description="Basic and acidic residues" evidence="7">
    <location>
        <begin position="236"/>
        <end position="245"/>
    </location>
</feature>
<accession>A0A1D2NCA0</accession>
<keyword evidence="3" id="KW-0575">Peroxidase</keyword>
<dbReference type="OrthoDB" id="823504at2759"/>
<dbReference type="PANTHER" id="PTHR11475:SF109">
    <property type="entry name" value="CHORION PEROXIDASE-LIKE PROTEIN"/>
    <property type="match status" value="1"/>
</dbReference>
<protein>
    <submittedName>
        <fullName evidence="8">Peroxidasin</fullName>
    </submittedName>
</protein>
<evidence type="ECO:0000256" key="1">
    <source>
        <dbReference type="ARBA" id="ARBA00004613"/>
    </source>
</evidence>
<dbReference type="STRING" id="48709.A0A1D2NCA0"/>
<dbReference type="InterPro" id="IPR037120">
    <property type="entry name" value="Haem_peroxidase_sf_animal"/>
</dbReference>
<dbReference type="GO" id="GO:0020037">
    <property type="term" value="F:heme binding"/>
    <property type="evidence" value="ECO:0007669"/>
    <property type="project" value="InterPro"/>
</dbReference>
<name>A0A1D2NCA0_ORCCI</name>
<dbReference type="Pfam" id="PF03098">
    <property type="entry name" value="An_peroxidase"/>
    <property type="match status" value="1"/>
</dbReference>
<feature type="region of interest" description="Disordered" evidence="7">
    <location>
        <begin position="203"/>
        <end position="265"/>
    </location>
</feature>
<dbReference type="SUPFAM" id="SSF48113">
    <property type="entry name" value="Heme-dependent peroxidases"/>
    <property type="match status" value="1"/>
</dbReference>
<dbReference type="PROSITE" id="PS50292">
    <property type="entry name" value="PEROXIDASE_3"/>
    <property type="match status" value="1"/>
</dbReference>